<reference evidence="1 2" key="1">
    <citation type="submission" date="2016-12" db="EMBL/GenBank/DDBJ databases">
        <authorList>
            <person name="Song W.-J."/>
            <person name="Kurnit D.M."/>
        </authorList>
    </citation>
    <scope>NUCLEOTIDE SEQUENCE [LARGE SCALE GENOMIC DNA]</scope>
    <source>
        <strain evidence="1 2">DSM 18488</strain>
    </source>
</reference>
<name>A0A1M7YMK9_9BACT</name>
<dbReference type="AlphaFoldDB" id="A0A1M7YMK9"/>
<organism evidence="1 2">
    <name type="scientific">Desulfopila aestuarii DSM 18488</name>
    <dbReference type="NCBI Taxonomy" id="1121416"/>
    <lineage>
        <taxon>Bacteria</taxon>
        <taxon>Pseudomonadati</taxon>
        <taxon>Thermodesulfobacteriota</taxon>
        <taxon>Desulfobulbia</taxon>
        <taxon>Desulfobulbales</taxon>
        <taxon>Desulfocapsaceae</taxon>
        <taxon>Desulfopila</taxon>
    </lineage>
</organism>
<proteinExistence type="predicted"/>
<gene>
    <name evidence="1" type="ORF">SAMN02745220_05356</name>
</gene>
<accession>A0A1M7YMK9</accession>
<evidence type="ECO:0000313" key="1">
    <source>
        <dbReference type="EMBL" id="SHO53901.1"/>
    </source>
</evidence>
<evidence type="ECO:0000313" key="2">
    <source>
        <dbReference type="Proteomes" id="UP000184603"/>
    </source>
</evidence>
<sequence length="75" mass="8507">MATVIPRNTRYGIHFLYQARLKGSPSISQTSPLEIGAEKLGEDVEHALRTVLPLPWEEIPLDDKSIRPQPLHYSQ</sequence>
<dbReference type="EMBL" id="FRFE01000089">
    <property type="protein sequence ID" value="SHO53901.1"/>
    <property type="molecule type" value="Genomic_DNA"/>
</dbReference>
<dbReference type="Proteomes" id="UP000184603">
    <property type="component" value="Unassembled WGS sequence"/>
</dbReference>
<keyword evidence="2" id="KW-1185">Reference proteome</keyword>
<protein>
    <submittedName>
        <fullName evidence="1">Uncharacterized protein</fullName>
    </submittedName>
</protein>